<evidence type="ECO:0000256" key="5">
    <source>
        <dbReference type="ARBA" id="ARBA00023014"/>
    </source>
</evidence>
<dbReference type="InterPro" id="IPR051198">
    <property type="entry name" value="BchE-like"/>
</dbReference>
<dbReference type="PANTHER" id="PTHR43409">
    <property type="entry name" value="ANAEROBIC MAGNESIUM-PROTOPORPHYRIN IX MONOMETHYL ESTER CYCLASE-RELATED"/>
    <property type="match status" value="1"/>
</dbReference>
<dbReference type="PROSITE" id="PS51332">
    <property type="entry name" value="B12_BINDING"/>
    <property type="match status" value="1"/>
</dbReference>
<accession>A0A1E5Q336</accession>
<keyword evidence="2" id="KW-0949">S-adenosyl-L-methionine</keyword>
<evidence type="ECO:0000259" key="7">
    <source>
        <dbReference type="PROSITE" id="PS51918"/>
    </source>
</evidence>
<dbReference type="SFLD" id="SFLDS00029">
    <property type="entry name" value="Radical_SAM"/>
    <property type="match status" value="1"/>
</dbReference>
<gene>
    <name evidence="8" type="ORF">BEN30_17205</name>
</gene>
<dbReference type="OrthoDB" id="9801424at2"/>
<dbReference type="GO" id="GO:0051536">
    <property type="term" value="F:iron-sulfur cluster binding"/>
    <property type="evidence" value="ECO:0007669"/>
    <property type="project" value="UniProtKB-KW"/>
</dbReference>
<name>A0A1E5Q336_9PROT</name>
<comment type="cofactor">
    <cofactor evidence="1">
        <name>[4Fe-4S] cluster</name>
        <dbReference type="ChEBI" id="CHEBI:49883"/>
    </cofactor>
</comment>
<reference evidence="9" key="1">
    <citation type="submission" date="2016-07" db="EMBL/GenBank/DDBJ databases">
        <authorList>
            <person name="Florea S."/>
            <person name="Webb J.S."/>
            <person name="Jaromczyk J."/>
            <person name="Schardl C.L."/>
        </authorList>
    </citation>
    <scope>NUCLEOTIDE SEQUENCE [LARGE SCALE GENOMIC DNA]</scope>
    <source>
        <strain evidence="9">MV-1</strain>
    </source>
</reference>
<dbReference type="AlphaFoldDB" id="A0A1E5Q336"/>
<dbReference type="GO" id="GO:0031419">
    <property type="term" value="F:cobalamin binding"/>
    <property type="evidence" value="ECO:0007669"/>
    <property type="project" value="InterPro"/>
</dbReference>
<dbReference type="InterPro" id="IPR007197">
    <property type="entry name" value="rSAM"/>
</dbReference>
<keyword evidence="9" id="KW-1185">Reference proteome</keyword>
<dbReference type="GO" id="GO:0003824">
    <property type="term" value="F:catalytic activity"/>
    <property type="evidence" value="ECO:0007669"/>
    <property type="project" value="InterPro"/>
</dbReference>
<dbReference type="EMBL" id="MCGG01000083">
    <property type="protein sequence ID" value="OEJ63839.1"/>
    <property type="molecule type" value="Genomic_DNA"/>
</dbReference>
<protein>
    <submittedName>
        <fullName evidence="8">Uncharacterized protein</fullName>
    </submittedName>
</protein>
<evidence type="ECO:0000256" key="3">
    <source>
        <dbReference type="ARBA" id="ARBA00022723"/>
    </source>
</evidence>
<evidence type="ECO:0000313" key="9">
    <source>
        <dbReference type="Proteomes" id="UP000095347"/>
    </source>
</evidence>
<feature type="domain" description="Radical SAM core" evidence="7">
    <location>
        <begin position="220"/>
        <end position="464"/>
    </location>
</feature>
<sequence length="494" mass="56248">MARILLLNPSRWGRGITPIWIASHAAVLKAHGHEVSLFDTTFFLDWAQNENAFNTANLQYKPSPYESFLTFDETPVREALQAKLNEFDPHIVFWSAISTHIHGEGEYAAIQFGHQLMSDVSCSAVKVCGGLQPTAAPADTAIRFPIVDYFIGGESDLVLADFVDALEAKKPLTAIPGLISRNNGDIFQSPRQPIISDLDIIGAYDYSLFDEQIFHRPYNGAVVKAIDYELSRGCPFTCGYCVETVIQRYYGFTERSSRGALRDLKRYLRHKSAKRIFEEIYTLHNDYGITLFRCQDTNFLTINRSTLLELADILDEKNLPIQLYIETRPEGVNEKTIPLLKRLRVDGVGMGIELATQEFREEELNRFSDQTAIENAFRLLHEAGIKRTAYNIIGIPHQNEASILDTIVFNRKLNPDNVTVAFFSPYLGTEQQQRGAEQNYFLDYEFDLDSQLRTMTHHSVLSSEILAFYKRHFVRLVRDGIEHLELLKESDGLC</sequence>
<dbReference type="PROSITE" id="PS51918">
    <property type="entry name" value="RADICAL_SAM"/>
    <property type="match status" value="1"/>
</dbReference>
<dbReference type="RefSeq" id="WP_069959526.1">
    <property type="nucleotide sequence ID" value="NZ_MCGG01000083.1"/>
</dbReference>
<keyword evidence="5" id="KW-0411">Iron-sulfur</keyword>
<dbReference type="Gene3D" id="3.20.20.70">
    <property type="entry name" value="Aldolase class I"/>
    <property type="match status" value="1"/>
</dbReference>
<dbReference type="CDD" id="cd01335">
    <property type="entry name" value="Radical_SAM"/>
    <property type="match status" value="1"/>
</dbReference>
<dbReference type="SMART" id="SM00729">
    <property type="entry name" value="Elp3"/>
    <property type="match status" value="1"/>
</dbReference>
<dbReference type="STRING" id="28181.BEN30_17205"/>
<proteinExistence type="predicted"/>
<comment type="caution">
    <text evidence="8">The sequence shown here is derived from an EMBL/GenBank/DDBJ whole genome shotgun (WGS) entry which is preliminary data.</text>
</comment>
<dbReference type="Pfam" id="PF04055">
    <property type="entry name" value="Radical_SAM"/>
    <property type="match status" value="1"/>
</dbReference>
<evidence type="ECO:0000256" key="1">
    <source>
        <dbReference type="ARBA" id="ARBA00001966"/>
    </source>
</evidence>
<dbReference type="InterPro" id="IPR013785">
    <property type="entry name" value="Aldolase_TIM"/>
</dbReference>
<dbReference type="Proteomes" id="UP000095347">
    <property type="component" value="Unassembled WGS sequence"/>
</dbReference>
<evidence type="ECO:0000256" key="4">
    <source>
        <dbReference type="ARBA" id="ARBA00023004"/>
    </source>
</evidence>
<evidence type="ECO:0000256" key="2">
    <source>
        <dbReference type="ARBA" id="ARBA00022691"/>
    </source>
</evidence>
<dbReference type="InterPro" id="IPR006638">
    <property type="entry name" value="Elp3/MiaA/NifB-like_rSAM"/>
</dbReference>
<evidence type="ECO:0000259" key="6">
    <source>
        <dbReference type="PROSITE" id="PS51332"/>
    </source>
</evidence>
<dbReference type="InterPro" id="IPR006158">
    <property type="entry name" value="Cobalamin-bd"/>
</dbReference>
<feature type="domain" description="B12-binding" evidence="6">
    <location>
        <begin position="1"/>
        <end position="173"/>
    </location>
</feature>
<dbReference type="InterPro" id="IPR058240">
    <property type="entry name" value="rSAM_sf"/>
</dbReference>
<evidence type="ECO:0000313" key="8">
    <source>
        <dbReference type="EMBL" id="OEJ63839.1"/>
    </source>
</evidence>
<organism evidence="8 9">
    <name type="scientific">Magnetovibrio blakemorei</name>
    <dbReference type="NCBI Taxonomy" id="28181"/>
    <lineage>
        <taxon>Bacteria</taxon>
        <taxon>Pseudomonadati</taxon>
        <taxon>Pseudomonadota</taxon>
        <taxon>Alphaproteobacteria</taxon>
        <taxon>Rhodospirillales</taxon>
        <taxon>Magnetovibrionaceae</taxon>
        <taxon>Magnetovibrio</taxon>
    </lineage>
</organism>
<keyword evidence="4" id="KW-0408">Iron</keyword>
<dbReference type="SFLD" id="SFLDG01082">
    <property type="entry name" value="B12-binding_domain_containing"/>
    <property type="match status" value="1"/>
</dbReference>
<dbReference type="SUPFAM" id="SSF102114">
    <property type="entry name" value="Radical SAM enzymes"/>
    <property type="match status" value="1"/>
</dbReference>
<dbReference type="GO" id="GO:0046872">
    <property type="term" value="F:metal ion binding"/>
    <property type="evidence" value="ECO:0007669"/>
    <property type="project" value="UniProtKB-KW"/>
</dbReference>
<dbReference type="PANTHER" id="PTHR43409:SF7">
    <property type="entry name" value="BLL1977 PROTEIN"/>
    <property type="match status" value="1"/>
</dbReference>
<keyword evidence="3" id="KW-0479">Metal-binding</keyword>
<dbReference type="Gene3D" id="3.40.50.280">
    <property type="entry name" value="Cobalamin-binding domain"/>
    <property type="match status" value="1"/>
</dbReference>